<evidence type="ECO:0000259" key="4">
    <source>
        <dbReference type="Pfam" id="PF13439"/>
    </source>
</evidence>
<keyword evidence="6" id="KW-1185">Reference proteome</keyword>
<accession>A0ABV4CLC9</accession>
<dbReference type="Pfam" id="PF00534">
    <property type="entry name" value="Glycos_transf_1"/>
    <property type="match status" value="1"/>
</dbReference>
<feature type="domain" description="Glycosyl transferase family 1" evidence="3">
    <location>
        <begin position="208"/>
        <end position="367"/>
    </location>
</feature>
<protein>
    <submittedName>
        <fullName evidence="5">Glycosyltransferase</fullName>
        <ecNumber evidence="5">2.4.-.-</ecNumber>
    </submittedName>
</protein>
<keyword evidence="2 5" id="KW-0808">Transferase</keyword>
<dbReference type="Gene3D" id="3.40.50.2000">
    <property type="entry name" value="Glycogen Phosphorylase B"/>
    <property type="match status" value="2"/>
</dbReference>
<dbReference type="InterPro" id="IPR028098">
    <property type="entry name" value="Glyco_trans_4-like_N"/>
</dbReference>
<evidence type="ECO:0000256" key="2">
    <source>
        <dbReference type="ARBA" id="ARBA00022679"/>
    </source>
</evidence>
<dbReference type="PANTHER" id="PTHR12526:SF635">
    <property type="entry name" value="GLYCOSYL TRANSFERASE GROUP 1"/>
    <property type="match status" value="1"/>
</dbReference>
<name>A0ABV4CLC9_9PSEU</name>
<dbReference type="Pfam" id="PF13439">
    <property type="entry name" value="Glyco_transf_4"/>
    <property type="match status" value="1"/>
</dbReference>
<evidence type="ECO:0000313" key="6">
    <source>
        <dbReference type="Proteomes" id="UP001564626"/>
    </source>
</evidence>
<evidence type="ECO:0000313" key="5">
    <source>
        <dbReference type="EMBL" id="MEY8041915.1"/>
    </source>
</evidence>
<evidence type="ECO:0000256" key="1">
    <source>
        <dbReference type="ARBA" id="ARBA00022676"/>
    </source>
</evidence>
<comment type="caution">
    <text evidence="5">The sequence shown here is derived from an EMBL/GenBank/DDBJ whole genome shotgun (WGS) entry which is preliminary data.</text>
</comment>
<dbReference type="Proteomes" id="UP001564626">
    <property type="component" value="Unassembled WGS sequence"/>
</dbReference>
<dbReference type="InterPro" id="IPR001296">
    <property type="entry name" value="Glyco_trans_1"/>
</dbReference>
<dbReference type="EC" id="2.4.-.-" evidence="5"/>
<proteinExistence type="predicted"/>
<dbReference type="SUPFAM" id="SSF53756">
    <property type="entry name" value="UDP-Glycosyltransferase/glycogen phosphorylase"/>
    <property type="match status" value="1"/>
</dbReference>
<feature type="domain" description="Glycosyltransferase subfamily 4-like N-terminal" evidence="4">
    <location>
        <begin position="22"/>
        <end position="196"/>
    </location>
</feature>
<dbReference type="EMBL" id="JBGEHV010000044">
    <property type="protein sequence ID" value="MEY8041915.1"/>
    <property type="molecule type" value="Genomic_DNA"/>
</dbReference>
<reference evidence="5 6" key="1">
    <citation type="submission" date="2024-08" db="EMBL/GenBank/DDBJ databases">
        <title>Genome mining of Saccharopolyspora cebuensis PGLac3 from Nigerian medicinal plant.</title>
        <authorList>
            <person name="Ezeobiora C.E."/>
            <person name="Igbokwe N.H."/>
            <person name="Amin D.H."/>
            <person name="Mendie U.E."/>
        </authorList>
    </citation>
    <scope>NUCLEOTIDE SEQUENCE [LARGE SCALE GENOMIC DNA]</scope>
    <source>
        <strain evidence="5 6">PGLac3</strain>
    </source>
</reference>
<organism evidence="5 6">
    <name type="scientific">Saccharopolyspora cebuensis</name>
    <dbReference type="NCBI Taxonomy" id="418759"/>
    <lineage>
        <taxon>Bacteria</taxon>
        <taxon>Bacillati</taxon>
        <taxon>Actinomycetota</taxon>
        <taxon>Actinomycetes</taxon>
        <taxon>Pseudonocardiales</taxon>
        <taxon>Pseudonocardiaceae</taxon>
        <taxon>Saccharopolyspora</taxon>
    </lineage>
</organism>
<dbReference type="RefSeq" id="WP_345360669.1">
    <property type="nucleotide sequence ID" value="NZ_BAABII010000005.1"/>
</dbReference>
<gene>
    <name evidence="5" type="ORF">AB8O55_21095</name>
</gene>
<sequence>MKVHLVSEHASPLAVLGGVDAGGQNVHVAELASGLARLGHSVVVHTRRDGADLPERAEFSPGVTVEHVPAGPPKPVPKDDLLPYVDDFGDHLARRWAADPPDLVHAHFWMSGLAACRGATGLDLPVLQTFHALGRVKRRHQGELDTSPRDRPALEAGLAGRVDAVLATCSDEVDELAGMGMPRDRAAIVPCGIDLAKFCPDGPRFPRGERPRVVSIGRLVERKGVDAVIEALAAVPDAELLVAGGPAPPAWDTDPEVARLRRIARERGVADRVVFLGPVDHDDAPALYRSADVVVTAPWYEPFGTVPLEAMACGVPPVATAVGGHLDTVVDGGTGLLVPPRDRAALAAALRDLLTRPARRADLGAAGVRRVREKYAWDRLVRDTETVYRGVLAARRPRATATGGAP</sequence>
<evidence type="ECO:0000259" key="3">
    <source>
        <dbReference type="Pfam" id="PF00534"/>
    </source>
</evidence>
<keyword evidence="1 5" id="KW-0328">Glycosyltransferase</keyword>
<dbReference type="GO" id="GO:0016757">
    <property type="term" value="F:glycosyltransferase activity"/>
    <property type="evidence" value="ECO:0007669"/>
    <property type="project" value="UniProtKB-KW"/>
</dbReference>
<dbReference type="PANTHER" id="PTHR12526">
    <property type="entry name" value="GLYCOSYLTRANSFERASE"/>
    <property type="match status" value="1"/>
</dbReference>